<dbReference type="Proteomes" id="UP001066276">
    <property type="component" value="Chromosome 6"/>
</dbReference>
<name>A0AAV7QT76_PLEWA</name>
<protein>
    <submittedName>
        <fullName evidence="2">Uncharacterized protein</fullName>
    </submittedName>
</protein>
<dbReference type="EMBL" id="JANPWB010000010">
    <property type="protein sequence ID" value="KAJ1143701.1"/>
    <property type="molecule type" value="Genomic_DNA"/>
</dbReference>
<gene>
    <name evidence="2" type="ORF">NDU88_010006</name>
</gene>
<evidence type="ECO:0000256" key="1">
    <source>
        <dbReference type="SAM" id="MobiDB-lite"/>
    </source>
</evidence>
<dbReference type="AlphaFoldDB" id="A0AAV7QT76"/>
<sequence>MGIMCPRCGCPNADLCQMFFQCLKLESLITGISDILKKILKQTIYLIPQMVLLGVDHAVCNSRERYFLFIAMSVFRSCIASLWRDVDPPRFSQWFSRLLSMYHLENSLYELKGAAAVEMELFNSNNPSRTEMQRLCKKRGLNAGTQATKMDLQIASRAYGEVKRVKSTPKKQEDGNPEEDGLDLNEKGLAIDPELHFPTE</sequence>
<organism evidence="2 3">
    <name type="scientific">Pleurodeles waltl</name>
    <name type="common">Iberian ribbed newt</name>
    <dbReference type="NCBI Taxonomy" id="8319"/>
    <lineage>
        <taxon>Eukaryota</taxon>
        <taxon>Metazoa</taxon>
        <taxon>Chordata</taxon>
        <taxon>Craniata</taxon>
        <taxon>Vertebrata</taxon>
        <taxon>Euteleostomi</taxon>
        <taxon>Amphibia</taxon>
        <taxon>Batrachia</taxon>
        <taxon>Caudata</taxon>
        <taxon>Salamandroidea</taxon>
        <taxon>Salamandridae</taxon>
        <taxon>Pleurodelinae</taxon>
        <taxon>Pleurodeles</taxon>
    </lineage>
</organism>
<evidence type="ECO:0000313" key="3">
    <source>
        <dbReference type="Proteomes" id="UP001066276"/>
    </source>
</evidence>
<feature type="region of interest" description="Disordered" evidence="1">
    <location>
        <begin position="163"/>
        <end position="200"/>
    </location>
</feature>
<accession>A0AAV7QT76</accession>
<comment type="caution">
    <text evidence="2">The sequence shown here is derived from an EMBL/GenBank/DDBJ whole genome shotgun (WGS) entry which is preliminary data.</text>
</comment>
<evidence type="ECO:0000313" key="2">
    <source>
        <dbReference type="EMBL" id="KAJ1143701.1"/>
    </source>
</evidence>
<reference evidence="2" key="1">
    <citation type="journal article" date="2022" name="bioRxiv">
        <title>Sequencing and chromosome-scale assembly of the giantPleurodeles waltlgenome.</title>
        <authorList>
            <person name="Brown T."/>
            <person name="Elewa A."/>
            <person name="Iarovenko S."/>
            <person name="Subramanian E."/>
            <person name="Araus A.J."/>
            <person name="Petzold A."/>
            <person name="Susuki M."/>
            <person name="Suzuki K.-i.T."/>
            <person name="Hayashi T."/>
            <person name="Toyoda A."/>
            <person name="Oliveira C."/>
            <person name="Osipova E."/>
            <person name="Leigh N.D."/>
            <person name="Simon A."/>
            <person name="Yun M.H."/>
        </authorList>
    </citation>
    <scope>NUCLEOTIDE SEQUENCE</scope>
    <source>
        <strain evidence="2">20211129_DDA</strain>
        <tissue evidence="2">Liver</tissue>
    </source>
</reference>
<proteinExistence type="predicted"/>
<feature type="compositionally biased region" description="Basic and acidic residues" evidence="1">
    <location>
        <begin position="163"/>
        <end position="174"/>
    </location>
</feature>
<keyword evidence="3" id="KW-1185">Reference proteome</keyword>